<dbReference type="AlphaFoldDB" id="A0A975BSZ4"/>
<dbReference type="EMBL" id="CP061800">
    <property type="protein sequence ID" value="QTA91111.1"/>
    <property type="molecule type" value="Genomic_DNA"/>
</dbReference>
<dbReference type="KEGG" id="dmm:dnm_071760"/>
<organism evidence="1 2">
    <name type="scientific">Desulfonema magnum</name>
    <dbReference type="NCBI Taxonomy" id="45655"/>
    <lineage>
        <taxon>Bacteria</taxon>
        <taxon>Pseudomonadati</taxon>
        <taxon>Thermodesulfobacteriota</taxon>
        <taxon>Desulfobacteria</taxon>
        <taxon>Desulfobacterales</taxon>
        <taxon>Desulfococcaceae</taxon>
        <taxon>Desulfonema</taxon>
    </lineage>
</organism>
<dbReference type="RefSeq" id="WP_207679024.1">
    <property type="nucleotide sequence ID" value="NZ_CP061800.1"/>
</dbReference>
<keyword evidence="2" id="KW-1185">Reference proteome</keyword>
<proteinExistence type="predicted"/>
<dbReference type="Proteomes" id="UP000663722">
    <property type="component" value="Chromosome"/>
</dbReference>
<protein>
    <submittedName>
        <fullName evidence="1">Uncharacterized protein</fullName>
    </submittedName>
</protein>
<accession>A0A975BSZ4</accession>
<evidence type="ECO:0000313" key="1">
    <source>
        <dbReference type="EMBL" id="QTA91111.1"/>
    </source>
</evidence>
<name>A0A975BSZ4_9BACT</name>
<sequence>MKPIYFPFTYISEPVAKALGSCFRQTVIYQPSALNHPETIQKCAETGLLDIRTPVKGNQDKLDMLIKEYRKWADLHQGGGLSFFKTRGNSIPFFDETSSSKIRSDIVRNLDSESRNINSESKKAEPDVSKLLLNIRLFLCIAQAFDMQNWELTNDLASFEKMEQELMNNLKGENSQFPIPNSQFSIPKDDPGNYMTAERTEAWVHLMQHDPEKSGLFITSSRSVFEHLADKSPDMKQVLYFDSVPLYENKKDEKLSHWQDSLMEHLDMLSETAEIPTDSIAPPPADNDCSGKVSLTFCLVPGKTPDEFFDCCVKNKIFQGEKKGGACKNTLIGIIEF</sequence>
<reference evidence="1" key="1">
    <citation type="journal article" date="2021" name="Microb. Physiol.">
        <title>Proteogenomic Insights into the Physiology of Marine, Sulfate-Reducing, Filamentous Desulfonema limicola and Desulfonema magnum.</title>
        <authorList>
            <person name="Schnaars V."/>
            <person name="Wohlbrand L."/>
            <person name="Scheve S."/>
            <person name="Hinrichs C."/>
            <person name="Reinhardt R."/>
            <person name="Rabus R."/>
        </authorList>
    </citation>
    <scope>NUCLEOTIDE SEQUENCE</scope>
    <source>
        <strain evidence="1">4be13</strain>
    </source>
</reference>
<gene>
    <name evidence="1" type="ORF">dnm_071760</name>
</gene>
<evidence type="ECO:0000313" key="2">
    <source>
        <dbReference type="Proteomes" id="UP000663722"/>
    </source>
</evidence>